<organism evidence="1">
    <name type="scientific">bioreactor metagenome</name>
    <dbReference type="NCBI Taxonomy" id="1076179"/>
    <lineage>
        <taxon>unclassified sequences</taxon>
        <taxon>metagenomes</taxon>
        <taxon>ecological metagenomes</taxon>
    </lineage>
</organism>
<name>A0A645G7S1_9ZZZZ</name>
<accession>A0A645G7S1</accession>
<reference evidence="1" key="1">
    <citation type="submission" date="2019-08" db="EMBL/GenBank/DDBJ databases">
        <authorList>
            <person name="Kucharzyk K."/>
            <person name="Murdoch R.W."/>
            <person name="Higgins S."/>
            <person name="Loffler F."/>
        </authorList>
    </citation>
    <scope>NUCLEOTIDE SEQUENCE</scope>
</reference>
<protein>
    <submittedName>
        <fullName evidence="1">Uncharacterized protein</fullName>
    </submittedName>
</protein>
<dbReference type="EMBL" id="VSSQ01070358">
    <property type="protein sequence ID" value="MPN22186.1"/>
    <property type="molecule type" value="Genomic_DNA"/>
</dbReference>
<comment type="caution">
    <text evidence="1">The sequence shown here is derived from an EMBL/GenBank/DDBJ whole genome shotgun (WGS) entry which is preliminary data.</text>
</comment>
<evidence type="ECO:0000313" key="1">
    <source>
        <dbReference type="EMBL" id="MPN22186.1"/>
    </source>
</evidence>
<gene>
    <name evidence="1" type="ORF">SDC9_169569</name>
</gene>
<dbReference type="AlphaFoldDB" id="A0A645G7S1"/>
<proteinExistence type="predicted"/>
<sequence>MLGLKIDNPVGILDDCTCRRAGLQAARIFTVHAAVFTNQPFQFAVLFGFAKTHHRPGLGAEIGGVVVHPDTMSYLVTDIVPLRAGHLAGFAAHTGGDVNELGDLGFVITRLRWRRNRVCCGPFDDVLRFHRHMFASLTPSRC</sequence>